<evidence type="ECO:0000313" key="12">
    <source>
        <dbReference type="Proteomes" id="UP000887563"/>
    </source>
</evidence>
<protein>
    <recommendedName>
        <fullName evidence="9">Tyrosine-protein kinase</fullName>
        <ecNumber evidence="9">2.7.10.2</ecNumber>
    </recommendedName>
</protein>
<comment type="catalytic activity">
    <reaction evidence="6 9">
        <text>L-tyrosyl-[protein] + ATP = O-phospho-L-tyrosyl-[protein] + ADP + H(+)</text>
        <dbReference type="Rhea" id="RHEA:10596"/>
        <dbReference type="Rhea" id="RHEA-COMP:10136"/>
        <dbReference type="Rhea" id="RHEA-COMP:20101"/>
        <dbReference type="ChEBI" id="CHEBI:15378"/>
        <dbReference type="ChEBI" id="CHEBI:30616"/>
        <dbReference type="ChEBI" id="CHEBI:46858"/>
        <dbReference type="ChEBI" id="CHEBI:61978"/>
        <dbReference type="ChEBI" id="CHEBI:456216"/>
        <dbReference type="EC" id="2.7.10.2"/>
    </reaction>
</comment>
<dbReference type="InterPro" id="IPR008266">
    <property type="entry name" value="Tyr_kinase_AS"/>
</dbReference>
<dbReference type="Gene3D" id="1.10.510.10">
    <property type="entry name" value="Transferase(Phosphotransferase) domain 1"/>
    <property type="match status" value="1"/>
</dbReference>
<feature type="domain" description="Protein kinase" evidence="11">
    <location>
        <begin position="112"/>
        <end position="361"/>
    </location>
</feature>
<evidence type="ECO:0000313" key="13">
    <source>
        <dbReference type="WBParaSite" id="Minc3s07192g40829"/>
    </source>
</evidence>
<dbReference type="PROSITE" id="PS50001">
    <property type="entry name" value="SH2"/>
    <property type="match status" value="1"/>
</dbReference>
<evidence type="ECO:0000259" key="10">
    <source>
        <dbReference type="PROSITE" id="PS50001"/>
    </source>
</evidence>
<sequence>MNSKELWKVPYFHGLIDRSDAFDLLINNGDYIVRMSKKEDKQILILSSIQQNIETNNEIFVRNNLYHFDLNKKGHATLQSLIESQMNNKEDTEIILKKPIKRSEWELCYDDLEIGKILGKGMFGIVRKARLNGRFDVAVKQDLNNSMEVYKEANILKNLHHDNIVRLFGITLDQEPMLLVLEFCSRSLLDYLKSNTNLKNHSKLILIQDAANGVDYLHEHNIIHCDLAARNCLMSKTLKIKITDFGLSTKLNDKEEINVEKKAKLPIPYLAAETFIRKILSKKTDVYSFGVLSWEIFENGKVPFKGLSDLEIARKVVNAEYLIFPTNTPKDFISKIIKNVFTVESKRFTMEKILIELNIIIKKPEEEVNKLKSIENKGRKRK</sequence>
<evidence type="ECO:0000256" key="4">
    <source>
        <dbReference type="ARBA" id="ARBA00022840"/>
    </source>
</evidence>
<keyword evidence="5 9" id="KW-0829">Tyrosine-protein kinase</keyword>
<dbReference type="Gene3D" id="3.30.505.10">
    <property type="entry name" value="SH2 domain"/>
    <property type="match status" value="1"/>
</dbReference>
<evidence type="ECO:0000256" key="3">
    <source>
        <dbReference type="ARBA" id="ARBA00022777"/>
    </source>
</evidence>
<reference evidence="13" key="1">
    <citation type="submission" date="2022-11" db="UniProtKB">
        <authorList>
            <consortium name="WormBaseParasite"/>
        </authorList>
    </citation>
    <scope>IDENTIFICATION</scope>
</reference>
<dbReference type="InterPro" id="IPR001245">
    <property type="entry name" value="Ser-Thr/Tyr_kinase_cat_dom"/>
</dbReference>
<dbReference type="InterPro" id="IPR036860">
    <property type="entry name" value="SH2_dom_sf"/>
</dbReference>
<name>A0A914NSH7_MELIC</name>
<dbReference type="InterPro" id="IPR011009">
    <property type="entry name" value="Kinase-like_dom_sf"/>
</dbReference>
<dbReference type="PROSITE" id="PS00107">
    <property type="entry name" value="PROTEIN_KINASE_ATP"/>
    <property type="match status" value="1"/>
</dbReference>
<organism evidence="12 13">
    <name type="scientific">Meloidogyne incognita</name>
    <name type="common">Southern root-knot nematode worm</name>
    <name type="synonym">Oxyuris incognita</name>
    <dbReference type="NCBI Taxonomy" id="6306"/>
    <lineage>
        <taxon>Eukaryota</taxon>
        <taxon>Metazoa</taxon>
        <taxon>Ecdysozoa</taxon>
        <taxon>Nematoda</taxon>
        <taxon>Chromadorea</taxon>
        <taxon>Rhabditida</taxon>
        <taxon>Tylenchina</taxon>
        <taxon>Tylenchomorpha</taxon>
        <taxon>Tylenchoidea</taxon>
        <taxon>Meloidogynidae</taxon>
        <taxon>Meloidogyninae</taxon>
        <taxon>Meloidogyne</taxon>
        <taxon>Meloidogyne incognita group</taxon>
    </lineage>
</organism>
<dbReference type="PANTHER" id="PTHR24418">
    <property type="entry name" value="TYROSINE-PROTEIN KINASE"/>
    <property type="match status" value="1"/>
</dbReference>
<feature type="domain" description="SH2" evidence="10">
    <location>
        <begin position="11"/>
        <end position="100"/>
    </location>
</feature>
<evidence type="ECO:0000256" key="5">
    <source>
        <dbReference type="ARBA" id="ARBA00023137"/>
    </source>
</evidence>
<proteinExistence type="inferred from homology"/>
<comment type="similarity">
    <text evidence="9">Belongs to the protein kinase superfamily. Tyr protein kinase family.</text>
</comment>
<feature type="binding site" evidence="8">
    <location>
        <position position="140"/>
    </location>
    <ligand>
        <name>ATP</name>
        <dbReference type="ChEBI" id="CHEBI:30616"/>
    </ligand>
</feature>
<evidence type="ECO:0000256" key="9">
    <source>
        <dbReference type="RuleBase" id="RU362096"/>
    </source>
</evidence>
<dbReference type="Pfam" id="PF07714">
    <property type="entry name" value="PK_Tyr_Ser-Thr"/>
    <property type="match status" value="1"/>
</dbReference>
<evidence type="ECO:0000256" key="2">
    <source>
        <dbReference type="ARBA" id="ARBA00022741"/>
    </source>
</evidence>
<dbReference type="GO" id="GO:0004715">
    <property type="term" value="F:non-membrane spanning protein tyrosine kinase activity"/>
    <property type="evidence" value="ECO:0007669"/>
    <property type="project" value="UniProtKB-EC"/>
</dbReference>
<dbReference type="EC" id="2.7.10.2" evidence="9"/>
<dbReference type="PROSITE" id="PS00109">
    <property type="entry name" value="PROTEIN_KINASE_TYR"/>
    <property type="match status" value="1"/>
</dbReference>
<keyword evidence="3 9" id="KW-0418">Kinase</keyword>
<dbReference type="Pfam" id="PF00017">
    <property type="entry name" value="SH2"/>
    <property type="match status" value="1"/>
</dbReference>
<evidence type="ECO:0000256" key="7">
    <source>
        <dbReference type="PROSITE-ProRule" id="PRU00191"/>
    </source>
</evidence>
<dbReference type="SUPFAM" id="SSF55550">
    <property type="entry name" value="SH2 domain"/>
    <property type="match status" value="1"/>
</dbReference>
<keyword evidence="4 8" id="KW-0067">ATP-binding</keyword>
<dbReference type="WBParaSite" id="Minc3s07192g40829">
    <property type="protein sequence ID" value="Minc3s07192g40829"/>
    <property type="gene ID" value="Minc3s07192g40829"/>
</dbReference>
<accession>A0A914NSH7</accession>
<evidence type="ECO:0000256" key="8">
    <source>
        <dbReference type="PROSITE-ProRule" id="PRU10141"/>
    </source>
</evidence>
<dbReference type="PRINTS" id="PR00109">
    <property type="entry name" value="TYRKINASE"/>
</dbReference>
<dbReference type="InterPro" id="IPR000719">
    <property type="entry name" value="Prot_kinase_dom"/>
</dbReference>
<keyword evidence="12" id="KW-1185">Reference proteome</keyword>
<dbReference type="Proteomes" id="UP000887563">
    <property type="component" value="Unplaced"/>
</dbReference>
<keyword evidence="7" id="KW-0727">SH2 domain</keyword>
<keyword evidence="2 8" id="KW-0547">Nucleotide-binding</keyword>
<dbReference type="InterPro" id="IPR050198">
    <property type="entry name" value="Non-receptor_tyrosine_kinases"/>
</dbReference>
<evidence type="ECO:0000256" key="1">
    <source>
        <dbReference type="ARBA" id="ARBA00022679"/>
    </source>
</evidence>
<dbReference type="GO" id="GO:0005524">
    <property type="term" value="F:ATP binding"/>
    <property type="evidence" value="ECO:0007669"/>
    <property type="project" value="UniProtKB-UniRule"/>
</dbReference>
<dbReference type="InterPro" id="IPR017441">
    <property type="entry name" value="Protein_kinase_ATP_BS"/>
</dbReference>
<evidence type="ECO:0000259" key="11">
    <source>
        <dbReference type="PROSITE" id="PS50011"/>
    </source>
</evidence>
<dbReference type="SUPFAM" id="SSF56112">
    <property type="entry name" value="Protein kinase-like (PK-like)"/>
    <property type="match status" value="1"/>
</dbReference>
<evidence type="ECO:0000256" key="6">
    <source>
        <dbReference type="ARBA" id="ARBA00051245"/>
    </source>
</evidence>
<dbReference type="PROSITE" id="PS50011">
    <property type="entry name" value="PROTEIN_KINASE_DOM"/>
    <property type="match status" value="1"/>
</dbReference>
<keyword evidence="1 9" id="KW-0808">Transferase</keyword>
<dbReference type="InterPro" id="IPR000980">
    <property type="entry name" value="SH2"/>
</dbReference>
<dbReference type="SMART" id="SM00252">
    <property type="entry name" value="SH2"/>
    <property type="match status" value="1"/>
</dbReference>
<dbReference type="AlphaFoldDB" id="A0A914NSH7"/>